<comment type="function">
    <text evidence="8">Catalyzes the phosphorylation of D-xylulose to D-xylulose 5-phosphate.</text>
</comment>
<evidence type="ECO:0000313" key="13">
    <source>
        <dbReference type="EMBL" id="MBZ5751374.1"/>
    </source>
</evidence>
<comment type="similarity">
    <text evidence="1 8 9">Belongs to the FGGY kinase family.</text>
</comment>
<dbReference type="PANTHER" id="PTHR43095:SF5">
    <property type="entry name" value="XYLULOSE KINASE"/>
    <property type="match status" value="1"/>
</dbReference>
<dbReference type="Pfam" id="PF00370">
    <property type="entry name" value="FGGY_N"/>
    <property type="match status" value="1"/>
</dbReference>
<dbReference type="InterPro" id="IPR000577">
    <property type="entry name" value="Carb_kinase_FGGY"/>
</dbReference>
<accession>A0ABS7UTW5</accession>
<feature type="binding site" evidence="8">
    <location>
        <begin position="83"/>
        <end position="84"/>
    </location>
    <ligand>
        <name>substrate</name>
    </ligand>
</feature>
<gene>
    <name evidence="8 10 13" type="primary">xylB</name>
    <name evidence="13" type="ORF">K9V48_14245</name>
</gene>
<dbReference type="PANTHER" id="PTHR43095">
    <property type="entry name" value="SUGAR KINASE"/>
    <property type="match status" value="1"/>
</dbReference>
<feature type="domain" description="Carbohydrate kinase FGGY N-terminal" evidence="11">
    <location>
        <begin position="7"/>
        <end position="249"/>
    </location>
</feature>
<dbReference type="Gene3D" id="3.30.420.40">
    <property type="match status" value="2"/>
</dbReference>
<evidence type="ECO:0000256" key="2">
    <source>
        <dbReference type="ARBA" id="ARBA00022629"/>
    </source>
</evidence>
<proteinExistence type="inferred from homology"/>
<dbReference type="CDD" id="cd07808">
    <property type="entry name" value="ASKHA_NBD_FGGY_EcXK-like"/>
    <property type="match status" value="1"/>
</dbReference>
<evidence type="ECO:0000259" key="11">
    <source>
        <dbReference type="Pfam" id="PF00370"/>
    </source>
</evidence>
<dbReference type="InterPro" id="IPR018484">
    <property type="entry name" value="FGGY_N"/>
</dbReference>
<evidence type="ECO:0000256" key="7">
    <source>
        <dbReference type="ARBA" id="ARBA00023277"/>
    </source>
</evidence>
<evidence type="ECO:0000256" key="3">
    <source>
        <dbReference type="ARBA" id="ARBA00022679"/>
    </source>
</evidence>
<keyword evidence="2 8" id="KW-0859">Xylose metabolism</keyword>
<comment type="caution">
    <text evidence="13">The sequence shown here is derived from an EMBL/GenBank/DDBJ whole genome shotgun (WGS) entry which is preliminary data.</text>
</comment>
<keyword evidence="5 8" id="KW-0418">Kinase</keyword>
<evidence type="ECO:0000259" key="12">
    <source>
        <dbReference type="Pfam" id="PF02782"/>
    </source>
</evidence>
<keyword evidence="4 8" id="KW-0547">Nucleotide-binding</keyword>
<dbReference type="EC" id="2.7.1.17" evidence="8 10"/>
<organism evidence="13 14">
    <name type="scientific">Metabacillus rhizolycopersici</name>
    <dbReference type="NCBI Taxonomy" id="2875709"/>
    <lineage>
        <taxon>Bacteria</taxon>
        <taxon>Bacillati</taxon>
        <taxon>Bacillota</taxon>
        <taxon>Bacilli</taxon>
        <taxon>Bacillales</taxon>
        <taxon>Bacillaceae</taxon>
        <taxon>Metabacillus</taxon>
    </lineage>
</organism>
<evidence type="ECO:0000256" key="1">
    <source>
        <dbReference type="ARBA" id="ARBA00009156"/>
    </source>
</evidence>
<comment type="catalytic activity">
    <reaction evidence="8 10">
        <text>D-xylulose + ATP = D-xylulose 5-phosphate + ADP + H(+)</text>
        <dbReference type="Rhea" id="RHEA:10964"/>
        <dbReference type="ChEBI" id="CHEBI:15378"/>
        <dbReference type="ChEBI" id="CHEBI:17140"/>
        <dbReference type="ChEBI" id="CHEBI:30616"/>
        <dbReference type="ChEBI" id="CHEBI:57737"/>
        <dbReference type="ChEBI" id="CHEBI:456216"/>
        <dbReference type="EC" id="2.7.1.17"/>
    </reaction>
</comment>
<dbReference type="PROSITE" id="PS00933">
    <property type="entry name" value="FGGY_KINASES_1"/>
    <property type="match status" value="1"/>
</dbReference>
<evidence type="ECO:0000313" key="14">
    <source>
        <dbReference type="Proteomes" id="UP001165287"/>
    </source>
</evidence>
<sequence>MNSNGLLLGIDIGTQGAKVLVMDVNGEIQATGHHSYEFEVRQKGWAEQHPLQWWNGVVSALRKLWEKGIDPKNIRAIGVSGQMHSLVLLDKDKKELGTSILWNDVRTEEECLEIEQLVGKSNFFNITRNSVLPGFTAPKLQWIKKHEPSRYANIHHLMQPKDYIVFKLSEALSSDVSDASGTLWFDTAKRTWSKEIIDALEIPFEWLNEVHESQTVVGSVSGEAANVTGLIPGIPVVAGAGDNAAAALGNGIYEQGKGIVSVGTSGTVFAPLKSVPKLDGDDLSTLHLFCHCLPNTWHAMGVTLSAGMSLNWYKNTFSNLSYDELLSNVDNISAGAEGLIYLPYLNGERTPHNDASARGVFFGMNYQHTKDHFTRAVLEGVSFSLKDCLELIKRLNINIETLYVTGGAAKSPVWRTILSEVFNQPLVAFEEREGPAFGAALLAGLGIGVWNGPECFPAVFDNSQTTSVNLANVNAYKEIYKIYKELYHQLKPVYKKK</sequence>
<feature type="site" description="Important for activity" evidence="8">
    <location>
        <position position="11"/>
    </location>
</feature>
<dbReference type="InterPro" id="IPR050406">
    <property type="entry name" value="FGGY_Carb_Kinase"/>
</dbReference>
<dbReference type="Pfam" id="PF02782">
    <property type="entry name" value="FGGY_C"/>
    <property type="match status" value="1"/>
</dbReference>
<keyword evidence="3 8" id="KW-0808">Transferase</keyword>
<dbReference type="NCBIfam" id="TIGR01312">
    <property type="entry name" value="XylB"/>
    <property type="match status" value="1"/>
</dbReference>
<evidence type="ECO:0000256" key="9">
    <source>
        <dbReference type="RuleBase" id="RU003733"/>
    </source>
</evidence>
<evidence type="ECO:0000256" key="5">
    <source>
        <dbReference type="ARBA" id="ARBA00022777"/>
    </source>
</evidence>
<dbReference type="InterPro" id="IPR006000">
    <property type="entry name" value="Xylulokinase"/>
</dbReference>
<dbReference type="InterPro" id="IPR043129">
    <property type="entry name" value="ATPase_NBD"/>
</dbReference>
<feature type="domain" description="Carbohydrate kinase FGGY C-terminal" evidence="12">
    <location>
        <begin position="260"/>
        <end position="445"/>
    </location>
</feature>
<dbReference type="RefSeq" id="WP_224139637.1">
    <property type="nucleotide sequence ID" value="NZ_JAIQUM010000031.1"/>
</dbReference>
<dbReference type="HAMAP" id="MF_02220">
    <property type="entry name" value="XylB"/>
    <property type="match status" value="1"/>
</dbReference>
<protein>
    <recommendedName>
        <fullName evidence="8 10">Xylulose kinase</fullName>
        <shortName evidence="8 10">Xylulokinase</shortName>
        <ecNumber evidence="8 10">2.7.1.17</ecNumber>
    </recommendedName>
</protein>
<dbReference type="GO" id="GO:0004856">
    <property type="term" value="F:D-xylulokinase activity"/>
    <property type="evidence" value="ECO:0007669"/>
    <property type="project" value="UniProtKB-EC"/>
</dbReference>
<keyword evidence="6 8" id="KW-0067">ATP-binding</keyword>
<dbReference type="Proteomes" id="UP001165287">
    <property type="component" value="Unassembled WGS sequence"/>
</dbReference>
<dbReference type="EMBL" id="JAIQUM010000031">
    <property type="protein sequence ID" value="MBZ5751374.1"/>
    <property type="molecule type" value="Genomic_DNA"/>
</dbReference>
<feature type="active site" description="Proton acceptor" evidence="8">
    <location>
        <position position="242"/>
    </location>
</feature>
<dbReference type="PIRSF" id="PIRSF000538">
    <property type="entry name" value="GlpK"/>
    <property type="match status" value="1"/>
</dbReference>
<dbReference type="SUPFAM" id="SSF53067">
    <property type="entry name" value="Actin-like ATPase domain"/>
    <property type="match status" value="2"/>
</dbReference>
<dbReference type="PROSITE" id="PS00445">
    <property type="entry name" value="FGGY_KINASES_2"/>
    <property type="match status" value="1"/>
</dbReference>
<dbReference type="InterPro" id="IPR018485">
    <property type="entry name" value="FGGY_C"/>
</dbReference>
<keyword evidence="7 8" id="KW-0119">Carbohydrate metabolism</keyword>
<evidence type="ECO:0000256" key="4">
    <source>
        <dbReference type="ARBA" id="ARBA00022741"/>
    </source>
</evidence>
<dbReference type="InterPro" id="IPR018483">
    <property type="entry name" value="Carb_kinase_FGGY_CS"/>
</dbReference>
<keyword evidence="14" id="KW-1185">Reference proteome</keyword>
<reference evidence="13" key="1">
    <citation type="submission" date="2024-05" db="EMBL/GenBank/DDBJ databases">
        <title>Metabacillus sp. nov., isolated from the rhizosphere soil of tomato plants.</title>
        <authorList>
            <person name="Ma R."/>
        </authorList>
    </citation>
    <scope>NUCLEOTIDE SEQUENCE</scope>
    <source>
        <strain evidence="13">DBTR6</strain>
    </source>
</reference>
<evidence type="ECO:0000256" key="10">
    <source>
        <dbReference type="RuleBase" id="RU364073"/>
    </source>
</evidence>
<evidence type="ECO:0000256" key="8">
    <source>
        <dbReference type="HAMAP-Rule" id="MF_02220"/>
    </source>
</evidence>
<name>A0ABS7UTW5_9BACI</name>
<evidence type="ECO:0000256" key="6">
    <source>
        <dbReference type="ARBA" id="ARBA00022840"/>
    </source>
</evidence>